<reference evidence="11" key="1">
    <citation type="submission" date="2016-10" db="EMBL/GenBank/DDBJ databases">
        <authorList>
            <person name="Varghese N."/>
            <person name="Submissions S."/>
        </authorList>
    </citation>
    <scope>NUCLEOTIDE SEQUENCE [LARGE SCALE GENOMIC DNA]</scope>
    <source>
        <strain evidence="11">DSM 45722</strain>
    </source>
</reference>
<dbReference type="Pfam" id="PF02803">
    <property type="entry name" value="Thiolase_C"/>
    <property type="match status" value="1"/>
</dbReference>
<feature type="domain" description="Thiolase N-terminal" evidence="8">
    <location>
        <begin position="5"/>
        <end position="280"/>
    </location>
</feature>
<dbReference type="GO" id="GO:0003985">
    <property type="term" value="F:acetyl-CoA C-acetyltransferase activity"/>
    <property type="evidence" value="ECO:0007669"/>
    <property type="project" value="UniProtKB-EC"/>
</dbReference>
<evidence type="ECO:0000256" key="4">
    <source>
        <dbReference type="ARBA" id="ARBA00023315"/>
    </source>
</evidence>
<dbReference type="PANTHER" id="PTHR18919">
    <property type="entry name" value="ACETYL-COA C-ACYLTRANSFERASE"/>
    <property type="match status" value="1"/>
</dbReference>
<dbReference type="FunFam" id="3.40.47.10:FF:000010">
    <property type="entry name" value="Acetyl-CoA acetyltransferase (Thiolase)"/>
    <property type="match status" value="1"/>
</dbReference>
<keyword evidence="11" id="KW-1185">Reference proteome</keyword>
<gene>
    <name evidence="10" type="ORF">SAMN03159343_3796</name>
</gene>
<sequence>MASEVYLVDGVRTPQGKYGGALAGVRPDDLAALVVGEALRRSGAPADAVEEVVLGAANQAGEDNRDVARMAVLLAGLPDTVPGYTTNRLCASGLTATASAAAAIRAGELDLAIAGGVESMTRAPWVMAKPGTPWARPGEVVDTSLGWRFVNPTFAAHDRAVEHPEDPRTRKITLSMGETAEEIAALDGLTRDECDAFAVRSHARAVAAQEAGRFDAEIVPVDVVGRKETVTVTRDEGPRPGSSIESLAKLKPVFRSGGIVTAGNSSPLSDGAAALVLASAEAVERHGLTPRARVVVSASAGVAPNVMGLGPVPSTEKALAKAGWSVADLDAVELNEAFAAQSLGVLRRLGIDEEIVNADGGAIALGHPLGCSGARLLVTLMGRLEREGGRRGLATLCVGVGQGVSMLVERV</sequence>
<feature type="domain" description="Thiolase C-terminal" evidence="9">
    <location>
        <begin position="289"/>
        <end position="410"/>
    </location>
</feature>
<dbReference type="InterPro" id="IPR020616">
    <property type="entry name" value="Thiolase_N"/>
</dbReference>
<dbReference type="InterPro" id="IPR002155">
    <property type="entry name" value="Thiolase"/>
</dbReference>
<evidence type="ECO:0000256" key="3">
    <source>
        <dbReference type="ARBA" id="ARBA00022679"/>
    </source>
</evidence>
<dbReference type="STRING" id="1960309.SAMN03159343_3796"/>
<evidence type="ECO:0000259" key="8">
    <source>
        <dbReference type="Pfam" id="PF00108"/>
    </source>
</evidence>
<dbReference type="Proteomes" id="UP000198981">
    <property type="component" value="Unassembled WGS sequence"/>
</dbReference>
<dbReference type="PANTHER" id="PTHR18919:SF107">
    <property type="entry name" value="ACETYL-COA ACETYLTRANSFERASE, CYTOSOLIC"/>
    <property type="match status" value="1"/>
</dbReference>
<dbReference type="PROSITE" id="PS00099">
    <property type="entry name" value="THIOLASE_3"/>
    <property type="match status" value="1"/>
</dbReference>
<keyword evidence="4 7" id="KW-0012">Acyltransferase</keyword>
<evidence type="ECO:0000259" key="9">
    <source>
        <dbReference type="Pfam" id="PF02803"/>
    </source>
</evidence>
<evidence type="ECO:0000256" key="1">
    <source>
        <dbReference type="ARBA" id="ARBA00010982"/>
    </source>
</evidence>
<dbReference type="NCBIfam" id="TIGR01930">
    <property type="entry name" value="AcCoA-C-Actrans"/>
    <property type="match status" value="1"/>
</dbReference>
<dbReference type="RefSeq" id="WP_092807261.1">
    <property type="nucleotide sequence ID" value="NZ_FMUH01000007.1"/>
</dbReference>
<dbReference type="InterPro" id="IPR020610">
    <property type="entry name" value="Thiolase_AS"/>
</dbReference>
<dbReference type="PROSITE" id="PS00737">
    <property type="entry name" value="THIOLASE_2"/>
    <property type="match status" value="1"/>
</dbReference>
<dbReference type="PIRSF" id="PIRSF000429">
    <property type="entry name" value="Ac-CoA_Ac_transf"/>
    <property type="match status" value="1"/>
</dbReference>
<dbReference type="AlphaFoldDB" id="A0A1G4YYT8"/>
<dbReference type="EMBL" id="FMUH01000007">
    <property type="protein sequence ID" value="SCX58584.1"/>
    <property type="molecule type" value="Genomic_DNA"/>
</dbReference>
<dbReference type="InterPro" id="IPR020613">
    <property type="entry name" value="Thiolase_CS"/>
</dbReference>
<evidence type="ECO:0000256" key="2">
    <source>
        <dbReference type="ARBA" id="ARBA00012705"/>
    </source>
</evidence>
<feature type="active site" description="Proton acceptor" evidence="6">
    <location>
        <position position="397"/>
    </location>
</feature>
<proteinExistence type="inferred from homology"/>
<evidence type="ECO:0000256" key="7">
    <source>
        <dbReference type="RuleBase" id="RU003557"/>
    </source>
</evidence>
<comment type="similarity">
    <text evidence="1 7">Belongs to the thiolase-like superfamily. Thiolase family.</text>
</comment>
<name>A0A1G4YYT8_9ACTN</name>
<evidence type="ECO:0000313" key="10">
    <source>
        <dbReference type="EMBL" id="SCX58584.1"/>
    </source>
</evidence>
<organism evidence="10 11">
    <name type="scientific">Klenkia marina</name>
    <dbReference type="NCBI Taxonomy" id="1960309"/>
    <lineage>
        <taxon>Bacteria</taxon>
        <taxon>Bacillati</taxon>
        <taxon>Actinomycetota</taxon>
        <taxon>Actinomycetes</taxon>
        <taxon>Geodermatophilales</taxon>
        <taxon>Geodermatophilaceae</taxon>
        <taxon>Klenkia</taxon>
    </lineage>
</organism>
<keyword evidence="3 7" id="KW-0808">Transferase</keyword>
<evidence type="ECO:0000256" key="6">
    <source>
        <dbReference type="PIRSR" id="PIRSR000429-1"/>
    </source>
</evidence>
<dbReference type="Gene3D" id="3.40.47.10">
    <property type="match status" value="1"/>
</dbReference>
<protein>
    <recommendedName>
        <fullName evidence="5">Probable acetyl-CoA acetyltransferase</fullName>
        <ecNumber evidence="2">2.3.1.9</ecNumber>
    </recommendedName>
</protein>
<dbReference type="InterPro" id="IPR020617">
    <property type="entry name" value="Thiolase_C"/>
</dbReference>
<dbReference type="EC" id="2.3.1.9" evidence="2"/>
<dbReference type="CDD" id="cd00751">
    <property type="entry name" value="thiolase"/>
    <property type="match status" value="1"/>
</dbReference>
<evidence type="ECO:0000313" key="11">
    <source>
        <dbReference type="Proteomes" id="UP000198981"/>
    </source>
</evidence>
<feature type="active site" description="Proton acceptor" evidence="6">
    <location>
        <position position="367"/>
    </location>
</feature>
<evidence type="ECO:0000256" key="5">
    <source>
        <dbReference type="ARBA" id="ARBA00040529"/>
    </source>
</evidence>
<dbReference type="OrthoDB" id="1402717at2"/>
<feature type="active site" description="Acyl-thioester intermediate" evidence="6">
    <location>
        <position position="90"/>
    </location>
</feature>
<dbReference type="Pfam" id="PF00108">
    <property type="entry name" value="Thiolase_N"/>
    <property type="match status" value="1"/>
</dbReference>
<dbReference type="InterPro" id="IPR016039">
    <property type="entry name" value="Thiolase-like"/>
</dbReference>
<dbReference type="SUPFAM" id="SSF53901">
    <property type="entry name" value="Thiolase-like"/>
    <property type="match status" value="2"/>
</dbReference>
<accession>A0A1G4YYT8</accession>